<dbReference type="OrthoDB" id="5912264at2759"/>
<accession>A0A7I4YYQ2</accession>
<protein>
    <submittedName>
        <fullName evidence="7">TIL domain-containing protein</fullName>
    </submittedName>
</protein>
<evidence type="ECO:0000313" key="6">
    <source>
        <dbReference type="Proteomes" id="UP000025227"/>
    </source>
</evidence>
<dbReference type="CDD" id="cd19941">
    <property type="entry name" value="TIL"/>
    <property type="match status" value="3"/>
</dbReference>
<dbReference type="PANTHER" id="PTHR23259:SF70">
    <property type="entry name" value="ACCESSORY GLAND PROTEIN ACP62F-RELATED"/>
    <property type="match status" value="1"/>
</dbReference>
<dbReference type="OMA" id="CTLDCRY"/>
<organism evidence="6 7">
    <name type="scientific">Haemonchus contortus</name>
    <name type="common">Barber pole worm</name>
    <dbReference type="NCBI Taxonomy" id="6289"/>
    <lineage>
        <taxon>Eukaryota</taxon>
        <taxon>Metazoa</taxon>
        <taxon>Ecdysozoa</taxon>
        <taxon>Nematoda</taxon>
        <taxon>Chromadorea</taxon>
        <taxon>Rhabditida</taxon>
        <taxon>Rhabditina</taxon>
        <taxon>Rhabditomorpha</taxon>
        <taxon>Strongyloidea</taxon>
        <taxon>Trichostrongylidae</taxon>
        <taxon>Haemonchus</taxon>
    </lineage>
</organism>
<dbReference type="Pfam" id="PF01826">
    <property type="entry name" value="TIL"/>
    <property type="match status" value="3"/>
</dbReference>
<proteinExistence type="predicted"/>
<feature type="domain" description="TIL" evidence="5">
    <location>
        <begin position="152"/>
        <end position="206"/>
    </location>
</feature>
<keyword evidence="1" id="KW-0646">Protease inhibitor</keyword>
<keyword evidence="4" id="KW-0732">Signal</keyword>
<keyword evidence="2" id="KW-0722">Serine protease inhibitor</keyword>
<evidence type="ECO:0000259" key="5">
    <source>
        <dbReference type="Pfam" id="PF01826"/>
    </source>
</evidence>
<evidence type="ECO:0000256" key="1">
    <source>
        <dbReference type="ARBA" id="ARBA00022690"/>
    </source>
</evidence>
<sequence length="245" mass="26703">MRAALLGLICIVGLVTTKNGTDPFDVKPPFRRCFVNEEFTKCGPLCQPKCGQTKPKFCSLRCIPSCQCKTGFLRNRNGACVANCTDNTSRRTCAANEEFKDCGSACEPSCRNPRPRICSLECVVGCQCKSGFFRDDNNVCVKECDNASSNICSENEEFKQCGTACEPSCENPNPQSCTKKCVLNVCQCKRGFVRGANRTCIHQQDCPGGLKNVGRNTTTSMSVTSHPSTTAAHFIAEKKKKSSSI</sequence>
<feature type="signal peptide" evidence="4">
    <location>
        <begin position="1"/>
        <end position="17"/>
    </location>
</feature>
<feature type="domain" description="TIL" evidence="5">
    <location>
        <begin position="93"/>
        <end position="143"/>
    </location>
</feature>
<keyword evidence="3" id="KW-1015">Disulfide bond</keyword>
<evidence type="ECO:0000313" key="7">
    <source>
        <dbReference type="WBParaSite" id="HCON_00161730-00001"/>
    </source>
</evidence>
<dbReference type="AlphaFoldDB" id="A0A7I4YYQ2"/>
<dbReference type="GO" id="GO:0004867">
    <property type="term" value="F:serine-type endopeptidase inhibitor activity"/>
    <property type="evidence" value="ECO:0007669"/>
    <property type="project" value="UniProtKB-KW"/>
</dbReference>
<evidence type="ECO:0000256" key="2">
    <source>
        <dbReference type="ARBA" id="ARBA00022900"/>
    </source>
</evidence>
<feature type="domain" description="TIL" evidence="5">
    <location>
        <begin position="33"/>
        <end position="82"/>
    </location>
</feature>
<dbReference type="InterPro" id="IPR036084">
    <property type="entry name" value="Ser_inhib-like_sf"/>
</dbReference>
<feature type="chain" id="PRO_5029756681" evidence="4">
    <location>
        <begin position="18"/>
        <end position="245"/>
    </location>
</feature>
<dbReference type="InterPro" id="IPR051368">
    <property type="entry name" value="SerProtInhib-TIL_Domain"/>
</dbReference>
<dbReference type="WBParaSite" id="HCON_00161730-00001">
    <property type="protein sequence ID" value="HCON_00161730-00001"/>
    <property type="gene ID" value="HCON_00161730"/>
</dbReference>
<dbReference type="SUPFAM" id="SSF57567">
    <property type="entry name" value="Serine protease inhibitors"/>
    <property type="match status" value="3"/>
</dbReference>
<evidence type="ECO:0000256" key="4">
    <source>
        <dbReference type="SAM" id="SignalP"/>
    </source>
</evidence>
<evidence type="ECO:0000256" key="3">
    <source>
        <dbReference type="ARBA" id="ARBA00023157"/>
    </source>
</evidence>
<name>A0A7I4YYQ2_HAECO</name>
<keyword evidence="6" id="KW-1185">Reference proteome</keyword>
<dbReference type="Gene3D" id="2.10.25.10">
    <property type="entry name" value="Laminin"/>
    <property type="match status" value="3"/>
</dbReference>
<dbReference type="PANTHER" id="PTHR23259">
    <property type="entry name" value="RIDDLE"/>
    <property type="match status" value="1"/>
</dbReference>
<reference evidence="7" key="1">
    <citation type="submission" date="2020-12" db="UniProtKB">
        <authorList>
            <consortium name="WormBaseParasite"/>
        </authorList>
    </citation>
    <scope>IDENTIFICATION</scope>
    <source>
        <strain evidence="7">MHco3</strain>
    </source>
</reference>
<dbReference type="InterPro" id="IPR002919">
    <property type="entry name" value="TIL_dom"/>
</dbReference>
<dbReference type="Proteomes" id="UP000025227">
    <property type="component" value="Unplaced"/>
</dbReference>